<dbReference type="AlphaFoldDB" id="A0A378QU10"/>
<dbReference type="Proteomes" id="UP000190777">
    <property type="component" value="Unassembled WGS sequence"/>
</dbReference>
<dbReference type="Pfam" id="PF08867">
    <property type="entry name" value="FRG"/>
    <property type="match status" value="1"/>
</dbReference>
<organism evidence="3 5">
    <name type="scientific">Moraxella equi</name>
    <dbReference type="NCBI Taxonomy" id="60442"/>
    <lineage>
        <taxon>Bacteria</taxon>
        <taxon>Pseudomonadati</taxon>
        <taxon>Pseudomonadota</taxon>
        <taxon>Gammaproteobacteria</taxon>
        <taxon>Moraxellales</taxon>
        <taxon>Moraxellaceae</taxon>
        <taxon>Moraxella</taxon>
    </lineage>
</organism>
<evidence type="ECO:0000313" key="4">
    <source>
        <dbReference type="Proteomes" id="UP000190777"/>
    </source>
</evidence>
<keyword evidence="4" id="KW-1185">Reference proteome</keyword>
<evidence type="ECO:0000259" key="1">
    <source>
        <dbReference type="SMART" id="SM00901"/>
    </source>
</evidence>
<sequence length="231" mass="27010">MTEIKIKSIQDFINSLPETKHGGYTRFFRGHPDKTYDIEPSIYRKNKETDKKELIKGEHLIIRDVLTECAEYFSPHDTFFDKLVRMQHYGYPTRLLDVSYSALVGLYFAVNQNNGINQRNIQCKDCQVDNIIDDDLKDGEVIIFDIPNDTLKYHDSDTVAILSALSLQNNDFNLNEISTISKYFSKREQALYLKNEKDIAEFLESDRGRRDLYDEMQNLVYEIGKLPDSKR</sequence>
<proteinExistence type="predicted"/>
<dbReference type="InterPro" id="IPR014966">
    <property type="entry name" value="FRG-dom"/>
</dbReference>
<evidence type="ECO:0000313" key="3">
    <source>
        <dbReference type="EMBL" id="STZ04377.1"/>
    </source>
</evidence>
<gene>
    <name evidence="2" type="ORF">B5J93_08690</name>
    <name evidence="3" type="ORF">NCTC11012_02649</name>
</gene>
<dbReference type="SMART" id="SM00901">
    <property type="entry name" value="FRG"/>
    <property type="match status" value="1"/>
</dbReference>
<dbReference type="EMBL" id="UGQF01000001">
    <property type="protein sequence ID" value="STZ04377.1"/>
    <property type="molecule type" value="Genomic_DNA"/>
</dbReference>
<reference evidence="2 4" key="1">
    <citation type="submission" date="2017-03" db="EMBL/GenBank/DDBJ databases">
        <title>Draft genome sequence of Moraxella equi CCUG 4950T type strain.</title>
        <authorList>
            <person name="Salva-Serra F."/>
            <person name="Engstrom-Jakobsson H."/>
            <person name="Thorell K."/>
            <person name="Jaen-Luchoro D."/>
            <person name="Gonzales-Siles L."/>
            <person name="Karlsson R."/>
            <person name="Yazdan S."/>
            <person name="Boulund F."/>
            <person name="Johnning A."/>
            <person name="Engstrand L."/>
            <person name="Kristiansson E."/>
            <person name="Moore E."/>
        </authorList>
    </citation>
    <scope>NUCLEOTIDE SEQUENCE [LARGE SCALE GENOMIC DNA]</scope>
    <source>
        <strain evidence="2 4">CCUG 4950</strain>
    </source>
</reference>
<accession>A0A378QU10</accession>
<dbReference type="EMBL" id="MXAP01000084">
    <property type="protein sequence ID" value="OPH36959.1"/>
    <property type="molecule type" value="Genomic_DNA"/>
</dbReference>
<evidence type="ECO:0000313" key="5">
    <source>
        <dbReference type="Proteomes" id="UP000254618"/>
    </source>
</evidence>
<name>A0A378QU10_9GAMM</name>
<evidence type="ECO:0000313" key="2">
    <source>
        <dbReference type="EMBL" id="OPH36959.1"/>
    </source>
</evidence>
<reference evidence="3 5" key="2">
    <citation type="submission" date="2018-06" db="EMBL/GenBank/DDBJ databases">
        <authorList>
            <consortium name="Pathogen Informatics"/>
            <person name="Doyle S."/>
        </authorList>
    </citation>
    <scope>NUCLEOTIDE SEQUENCE [LARGE SCALE GENOMIC DNA]</scope>
    <source>
        <strain evidence="3 5">NCTC11012</strain>
    </source>
</reference>
<dbReference type="RefSeq" id="WP_079326032.1">
    <property type="nucleotide sequence ID" value="NZ_MXAP01000084.1"/>
</dbReference>
<feature type="domain" description="FRG" evidence="1">
    <location>
        <begin position="22"/>
        <end position="133"/>
    </location>
</feature>
<dbReference type="Proteomes" id="UP000254618">
    <property type="component" value="Unassembled WGS sequence"/>
</dbReference>
<protein>
    <submittedName>
        <fullName evidence="3">FRG domain</fullName>
    </submittedName>
</protein>